<keyword evidence="2" id="KW-1185">Reference proteome</keyword>
<proteinExistence type="predicted"/>
<evidence type="ECO:0000313" key="2">
    <source>
        <dbReference type="Proteomes" id="UP001222118"/>
    </source>
</evidence>
<gene>
    <name evidence="1" type="ORF">PSQ90_04275</name>
</gene>
<dbReference type="SUPFAM" id="SSF50494">
    <property type="entry name" value="Trypsin-like serine proteases"/>
    <property type="match status" value="1"/>
</dbReference>
<dbReference type="InterPro" id="IPR043504">
    <property type="entry name" value="Peptidase_S1_PA_chymotrypsin"/>
</dbReference>
<name>A0ABY7Z0A6_9HYPH</name>
<dbReference type="Pfam" id="PF13365">
    <property type="entry name" value="Trypsin_2"/>
    <property type="match status" value="1"/>
</dbReference>
<protein>
    <submittedName>
        <fullName evidence="1">Trypsin-like peptidase domain-containing protein</fullName>
    </submittedName>
</protein>
<sequence length="328" mass="35158">MKIVIPKSDGKVDDRGLSLVQNPELTSLIHPIFSVDPNIPMERVLGHGTLFRVDPWDGCATAFHVIEELLTLHGGQIALKPTPKIAALETPPIGYGTLPIIPAFWRPITGIFSCLSLDEKPFVSPKIRNFSELAAVLCPRGNAVRALEAKYLPLDLTGSIPRQGDKITAFGYADLDVDKQGNGDDRPLEQRLYRSDAIVVDVQKPDISSGRPWPLARVEANWPGGMSGGPVFNQAGVVIGVVSTGIPGENIGTAALFAGWDAGRNTFGRLDPLNPGWVQAFLALGSNDAILEVSLTENDLVPLVATGAAKTVRRATVDLASGDFMLRD</sequence>
<dbReference type="RefSeq" id="WP_282212198.1">
    <property type="nucleotide sequence ID" value="NZ_CP118247.1"/>
</dbReference>
<dbReference type="Proteomes" id="UP001222118">
    <property type="component" value="Chromosome"/>
</dbReference>
<dbReference type="EMBL" id="CP118247">
    <property type="protein sequence ID" value="WDR06685.1"/>
    <property type="molecule type" value="Genomic_DNA"/>
</dbReference>
<organism evidence="1 2">
    <name type="scientific">Devosia rhodophyticola</name>
    <dbReference type="NCBI Taxonomy" id="3026423"/>
    <lineage>
        <taxon>Bacteria</taxon>
        <taxon>Pseudomonadati</taxon>
        <taxon>Pseudomonadota</taxon>
        <taxon>Alphaproteobacteria</taxon>
        <taxon>Hyphomicrobiales</taxon>
        <taxon>Devosiaceae</taxon>
        <taxon>Devosia</taxon>
    </lineage>
</organism>
<accession>A0ABY7Z0A6</accession>
<dbReference type="InterPro" id="IPR009003">
    <property type="entry name" value="Peptidase_S1_PA"/>
</dbReference>
<dbReference type="Gene3D" id="2.40.10.10">
    <property type="entry name" value="Trypsin-like serine proteases"/>
    <property type="match status" value="1"/>
</dbReference>
<reference evidence="1 2" key="1">
    <citation type="submission" date="2023-02" db="EMBL/GenBank/DDBJ databases">
        <title>Devosia chondri sp. nov., isolated from the phycosphere of marine algae.</title>
        <authorList>
            <person name="Kim J.M."/>
            <person name="Lee J.K."/>
            <person name="Choi B.J."/>
            <person name="Bayburt H."/>
            <person name="Jeon C.O."/>
        </authorList>
    </citation>
    <scope>NUCLEOTIDE SEQUENCE [LARGE SCALE GENOMIC DNA]</scope>
    <source>
        <strain evidence="1 2">G2-5</strain>
    </source>
</reference>
<evidence type="ECO:0000313" key="1">
    <source>
        <dbReference type="EMBL" id="WDR06685.1"/>
    </source>
</evidence>